<keyword evidence="3" id="KW-1185">Reference proteome</keyword>
<dbReference type="RefSeq" id="WP_256539379.1">
    <property type="nucleotide sequence ID" value="NZ_JANHOH010000002.1"/>
</dbReference>
<comment type="caution">
    <text evidence="2">The sequence shown here is derived from an EMBL/GenBank/DDBJ whole genome shotgun (WGS) entry which is preliminary data.</text>
</comment>
<reference evidence="2 3" key="1">
    <citation type="submission" date="2022-07" db="EMBL/GenBank/DDBJ databases">
        <title>Mucilaginibacter sp. JC4.</title>
        <authorList>
            <person name="Le V."/>
            <person name="Ko S.-R."/>
            <person name="Ahn C.-Y."/>
            <person name="Oh H.-M."/>
        </authorList>
    </citation>
    <scope>NUCLEOTIDE SEQUENCE [LARGE SCALE GENOMIC DNA]</scope>
    <source>
        <strain evidence="2 3">JC4</strain>
    </source>
</reference>
<proteinExistence type="predicted"/>
<dbReference type="EMBL" id="JANHOH010000002">
    <property type="protein sequence ID" value="MCQ6959192.1"/>
    <property type="molecule type" value="Genomic_DNA"/>
</dbReference>
<organism evidence="2 3">
    <name type="scientific">Mucilaginibacter aquariorum</name>
    <dbReference type="NCBI Taxonomy" id="2967225"/>
    <lineage>
        <taxon>Bacteria</taxon>
        <taxon>Pseudomonadati</taxon>
        <taxon>Bacteroidota</taxon>
        <taxon>Sphingobacteriia</taxon>
        <taxon>Sphingobacteriales</taxon>
        <taxon>Sphingobacteriaceae</taxon>
        <taxon>Mucilaginibacter</taxon>
    </lineage>
</organism>
<sequence>MKTIQFRFSHPVNGHARLVPLSCKGVECRNLKVASAENNLLEIPVSDCEKGSWKLVLDWEYEGRNFTHQEEFTITRSPRHPHPDNSPKGR</sequence>
<evidence type="ECO:0000313" key="3">
    <source>
        <dbReference type="Proteomes" id="UP001204376"/>
    </source>
</evidence>
<evidence type="ECO:0000256" key="1">
    <source>
        <dbReference type="SAM" id="MobiDB-lite"/>
    </source>
</evidence>
<name>A0ABT1T3K0_9SPHI</name>
<protein>
    <submittedName>
        <fullName evidence="2">FixH family protein</fullName>
    </submittedName>
</protein>
<gene>
    <name evidence="2" type="ORF">NPE20_14540</name>
</gene>
<feature type="compositionally biased region" description="Basic and acidic residues" evidence="1">
    <location>
        <begin position="81"/>
        <end position="90"/>
    </location>
</feature>
<evidence type="ECO:0000313" key="2">
    <source>
        <dbReference type="EMBL" id="MCQ6959192.1"/>
    </source>
</evidence>
<feature type="region of interest" description="Disordered" evidence="1">
    <location>
        <begin position="70"/>
        <end position="90"/>
    </location>
</feature>
<dbReference type="Proteomes" id="UP001204376">
    <property type="component" value="Unassembled WGS sequence"/>
</dbReference>
<accession>A0ABT1T3K0</accession>